<evidence type="ECO:0000256" key="4">
    <source>
        <dbReference type="ARBA" id="ARBA00022723"/>
    </source>
</evidence>
<dbReference type="InterPro" id="IPR007863">
    <property type="entry name" value="Peptidase_M16_C"/>
</dbReference>
<feature type="domain" description="Peptidase M16 C-terminal" evidence="10">
    <location>
        <begin position="194"/>
        <end position="361"/>
    </location>
</feature>
<dbReference type="Proteomes" id="UP000243063">
    <property type="component" value="Chromosome I"/>
</dbReference>
<dbReference type="Gene3D" id="3.30.830.10">
    <property type="entry name" value="Metalloenzyme, LuxS/M16 peptidase-like"/>
    <property type="match status" value="3"/>
</dbReference>
<dbReference type="Pfam" id="PF22456">
    <property type="entry name" value="PqqF-like_C_4"/>
    <property type="match status" value="1"/>
</dbReference>
<keyword evidence="7" id="KW-0482">Metalloprotease</keyword>
<evidence type="ECO:0000256" key="6">
    <source>
        <dbReference type="ARBA" id="ARBA00022833"/>
    </source>
</evidence>
<dbReference type="Pfam" id="PF05193">
    <property type="entry name" value="Peptidase_M16_C"/>
    <property type="match status" value="1"/>
</dbReference>
<dbReference type="EMBL" id="LT629780">
    <property type="protein sequence ID" value="SDU31419.1"/>
    <property type="molecule type" value="Genomic_DNA"/>
</dbReference>
<evidence type="ECO:0000259" key="10">
    <source>
        <dbReference type="Pfam" id="PF05193"/>
    </source>
</evidence>
<keyword evidence="4" id="KW-0479">Metal-binding</keyword>
<keyword evidence="5" id="KW-0378">Hydrolase</keyword>
<feature type="domain" description="Coenzyme PQQ synthesis protein F-like C-terminal lobe" evidence="11">
    <location>
        <begin position="715"/>
        <end position="810"/>
    </location>
</feature>
<keyword evidence="13" id="KW-1185">Reference proteome</keyword>
<organism evidence="12 13">
    <name type="scientific">Geopseudomonas guangdongensis</name>
    <dbReference type="NCBI Taxonomy" id="1245526"/>
    <lineage>
        <taxon>Bacteria</taxon>
        <taxon>Pseudomonadati</taxon>
        <taxon>Pseudomonadota</taxon>
        <taxon>Gammaproteobacteria</taxon>
        <taxon>Pseudomonadales</taxon>
        <taxon>Pseudomonadaceae</taxon>
        <taxon>Geopseudomonas</taxon>
    </lineage>
</organism>
<dbReference type="PANTHER" id="PTHR43690:SF18">
    <property type="entry name" value="INSULIN-DEGRADING ENZYME-RELATED"/>
    <property type="match status" value="1"/>
</dbReference>
<evidence type="ECO:0000256" key="8">
    <source>
        <dbReference type="RuleBase" id="RU004447"/>
    </source>
</evidence>
<name>A0A1H2HI57_9GAMM</name>
<dbReference type="InterPro" id="IPR001431">
    <property type="entry name" value="Pept_M16_Zn_BS"/>
</dbReference>
<proteinExistence type="inferred from homology"/>
<dbReference type="InterPro" id="IPR011249">
    <property type="entry name" value="Metalloenz_LuxS/M16"/>
</dbReference>
<dbReference type="AlphaFoldDB" id="A0A1H2HI57"/>
<evidence type="ECO:0000256" key="3">
    <source>
        <dbReference type="ARBA" id="ARBA00022670"/>
    </source>
</evidence>
<reference evidence="13" key="1">
    <citation type="submission" date="2016-10" db="EMBL/GenBank/DDBJ databases">
        <authorList>
            <person name="Varghese N."/>
            <person name="Submissions S."/>
        </authorList>
    </citation>
    <scope>NUCLEOTIDE SEQUENCE [LARGE SCALE GENOMIC DNA]</scope>
    <source>
        <strain evidence="13">CCTCC 2012022</strain>
    </source>
</reference>
<evidence type="ECO:0000259" key="9">
    <source>
        <dbReference type="Pfam" id="PF00675"/>
    </source>
</evidence>
<dbReference type="GO" id="GO:0006508">
    <property type="term" value="P:proteolysis"/>
    <property type="evidence" value="ECO:0007669"/>
    <property type="project" value="UniProtKB-KW"/>
</dbReference>
<evidence type="ECO:0000256" key="5">
    <source>
        <dbReference type="ARBA" id="ARBA00022801"/>
    </source>
</evidence>
<dbReference type="GO" id="GO:0004222">
    <property type="term" value="F:metalloendopeptidase activity"/>
    <property type="evidence" value="ECO:0007669"/>
    <property type="project" value="InterPro"/>
</dbReference>
<evidence type="ECO:0000256" key="7">
    <source>
        <dbReference type="ARBA" id="ARBA00023049"/>
    </source>
</evidence>
<dbReference type="GO" id="GO:0005737">
    <property type="term" value="C:cytoplasm"/>
    <property type="evidence" value="ECO:0007669"/>
    <property type="project" value="UniProtKB-ARBA"/>
</dbReference>
<gene>
    <name evidence="12" type="ORF">SAMN05216580_2340</name>
</gene>
<comment type="similarity">
    <text evidence="2 8">Belongs to the peptidase M16 family.</text>
</comment>
<dbReference type="SUPFAM" id="SSF63411">
    <property type="entry name" value="LuxS/MPP-like metallohydrolase"/>
    <property type="match status" value="3"/>
</dbReference>
<dbReference type="InterPro" id="IPR050626">
    <property type="entry name" value="Peptidase_M16"/>
</dbReference>
<keyword evidence="6" id="KW-0862">Zinc</keyword>
<accession>A0A1H2HI57</accession>
<dbReference type="GO" id="GO:0046872">
    <property type="term" value="F:metal ion binding"/>
    <property type="evidence" value="ECO:0007669"/>
    <property type="project" value="UniProtKB-KW"/>
</dbReference>
<protein>
    <submittedName>
        <fullName evidence="12">Coenzyme PQQ biosynthesis probable peptidase PqqF</fullName>
    </submittedName>
</protein>
<sequence length="860" mass="94275">MQARACFWHTVIGMGCEFPSLARRTLHLENGVQVALLHDPQATRIALAGSLAAGSFHEPAGWPGLAHFVEHALFLGSHGRPGASDFADYVHAHGGRYNARTLALQTLYLLEMPAREWPAALAALDDLLFRPLFCRERLLRERAVLHAEYLARCADGAQQVQGAIAEQLHPGHPLSRFHAGAQDTLQPQSAQFMTDLRDWHARHYRAANLCLLISGPQSLDALERQVRERLSALPAAPPEPEPEPEPDWPDWPDCWPAGQPALELLLQQPEAIRRMSLWWPLALEPALQEPLQTLLDRALQRAGAGSLAGELRARGWAQRLAVQVQPADAGSGLLVLHVDLLDAGAAHERAIAALCCDWLESCAADPRLLADEPVWQAICREQAWQEYELPAFERAALWVERWRQQGGDWRPWPPVTLETLAARLARLERRRMIVQYARPHLPCAATTPWFPVRWQARPLAGWPAVRSPRWQTPPPNPFLPSGPRPATALPDGASMQRPGHAAVLLCWRGEDAQGVALAGAPLAEAALAQHWREALADARQAGCDWCSLAHPGQLRFHLSGPAQLLAPVLSTLLAALHCRDGGAWRVALRRQETEGAQQMLLRQMLTHPAAQCRPGDEALPAAALAQIDDEALPALLRGFLRDSALHRLDFGAVPEAVGQVLQGWGRPVPAPPPAPAHPEPGVHSRRLGLGGDEQAVLLRLLAPRIAPREEAAWRLLAVLRQGAFYQALRVEQGLGYALFSRFQTGEAGIELQFGVQSPHASAEQLQEAIRRFVADGAAALATLPEARLQQARQAVLDSLAEADGQRARRLRACQAWLNAEPAGWTAAVRAALAELSQAELCRAAMALGGPDTSWYWLFGR</sequence>
<evidence type="ECO:0000256" key="1">
    <source>
        <dbReference type="ARBA" id="ARBA00001947"/>
    </source>
</evidence>
<evidence type="ECO:0000256" key="2">
    <source>
        <dbReference type="ARBA" id="ARBA00007261"/>
    </source>
</evidence>
<evidence type="ECO:0000313" key="13">
    <source>
        <dbReference type="Proteomes" id="UP000243063"/>
    </source>
</evidence>
<dbReference type="Pfam" id="PF00675">
    <property type="entry name" value="Peptidase_M16"/>
    <property type="match status" value="1"/>
</dbReference>
<evidence type="ECO:0000313" key="12">
    <source>
        <dbReference type="EMBL" id="SDU31419.1"/>
    </source>
</evidence>
<dbReference type="PROSITE" id="PS51257">
    <property type="entry name" value="PROKAR_LIPOPROTEIN"/>
    <property type="match status" value="1"/>
</dbReference>
<dbReference type="STRING" id="1245526.SAMN05216580_2340"/>
<dbReference type="InterPro" id="IPR054734">
    <property type="entry name" value="PqqF-like_C_4"/>
</dbReference>
<comment type="cofactor">
    <cofactor evidence="1">
        <name>Zn(2+)</name>
        <dbReference type="ChEBI" id="CHEBI:29105"/>
    </cofactor>
</comment>
<dbReference type="PROSITE" id="PS00143">
    <property type="entry name" value="INSULINASE"/>
    <property type="match status" value="1"/>
</dbReference>
<dbReference type="InterPro" id="IPR011765">
    <property type="entry name" value="Pept_M16_N"/>
</dbReference>
<keyword evidence="3" id="KW-0645">Protease</keyword>
<evidence type="ECO:0000259" key="11">
    <source>
        <dbReference type="Pfam" id="PF22456"/>
    </source>
</evidence>
<dbReference type="RefSeq" id="WP_231975241.1">
    <property type="nucleotide sequence ID" value="NZ_LT629780.1"/>
</dbReference>
<dbReference type="PANTHER" id="PTHR43690">
    <property type="entry name" value="NARDILYSIN"/>
    <property type="match status" value="1"/>
</dbReference>
<feature type="domain" description="Peptidase M16 N-terminal" evidence="9">
    <location>
        <begin position="34"/>
        <end position="156"/>
    </location>
</feature>